<dbReference type="GO" id="GO:0005634">
    <property type="term" value="C:nucleus"/>
    <property type="evidence" value="ECO:0007669"/>
    <property type="project" value="UniProtKB-SubCell"/>
</dbReference>
<evidence type="ECO:0000256" key="3">
    <source>
        <dbReference type="ARBA" id="ARBA00008594"/>
    </source>
</evidence>
<dbReference type="GO" id="GO:0004864">
    <property type="term" value="F:protein phosphatase inhibitor activity"/>
    <property type="evidence" value="ECO:0007669"/>
    <property type="project" value="UniProtKB-KW"/>
</dbReference>
<evidence type="ECO:0000256" key="2">
    <source>
        <dbReference type="ARBA" id="ARBA00004496"/>
    </source>
</evidence>
<gene>
    <name evidence="10" type="ORF">LUZ62_088277</name>
</gene>
<dbReference type="SUPFAM" id="SSF55961">
    <property type="entry name" value="Bet v1-like"/>
    <property type="match status" value="1"/>
</dbReference>
<dbReference type="GO" id="GO:0005737">
    <property type="term" value="C:cytoplasm"/>
    <property type="evidence" value="ECO:0007669"/>
    <property type="project" value="UniProtKB-SubCell"/>
</dbReference>
<comment type="caution">
    <text evidence="10">The sequence shown here is derived from an EMBL/GenBank/DDBJ whole genome shotgun (WGS) entry which is preliminary data.</text>
</comment>
<dbReference type="Proteomes" id="UP001140206">
    <property type="component" value="Chromosome 5"/>
</dbReference>
<feature type="region of interest" description="Disordered" evidence="9">
    <location>
        <begin position="1"/>
        <end position="21"/>
    </location>
</feature>
<dbReference type="Pfam" id="PF10604">
    <property type="entry name" value="Polyketide_cyc2"/>
    <property type="match status" value="1"/>
</dbReference>
<dbReference type="FunFam" id="3.30.530.20:FF:000021">
    <property type="entry name" value="Abscisic acid receptor PYL5"/>
    <property type="match status" value="1"/>
</dbReference>
<keyword evidence="5" id="KW-0938">Abscisic acid signaling pathway</keyword>
<evidence type="ECO:0000256" key="9">
    <source>
        <dbReference type="SAM" id="MobiDB-lite"/>
    </source>
</evidence>
<evidence type="ECO:0000313" key="11">
    <source>
        <dbReference type="Proteomes" id="UP001140206"/>
    </source>
</evidence>
<feature type="compositionally biased region" description="Polar residues" evidence="9">
    <location>
        <begin position="1"/>
        <end position="14"/>
    </location>
</feature>
<keyword evidence="8" id="KW-0650">Protein phosphatase inhibitor</keyword>
<keyword evidence="7" id="KW-0539">Nucleus</keyword>
<comment type="subcellular location">
    <subcellularLocation>
        <location evidence="2">Cytoplasm</location>
    </subcellularLocation>
    <subcellularLocation>
        <location evidence="1">Nucleus</location>
    </subcellularLocation>
</comment>
<dbReference type="InterPro" id="IPR019587">
    <property type="entry name" value="Polyketide_cyclase/dehydratase"/>
</dbReference>
<evidence type="ECO:0000256" key="1">
    <source>
        <dbReference type="ARBA" id="ARBA00004123"/>
    </source>
</evidence>
<feature type="region of interest" description="Disordered" evidence="9">
    <location>
        <begin position="56"/>
        <end position="106"/>
    </location>
</feature>
<dbReference type="GO" id="GO:0038023">
    <property type="term" value="F:signaling receptor activity"/>
    <property type="evidence" value="ECO:0007669"/>
    <property type="project" value="TreeGrafter"/>
</dbReference>
<dbReference type="PANTHER" id="PTHR31213">
    <property type="entry name" value="OS08G0374000 PROTEIN-RELATED"/>
    <property type="match status" value="1"/>
</dbReference>
<organism evidence="10 11">
    <name type="scientific">Rhynchospora pubera</name>
    <dbReference type="NCBI Taxonomy" id="906938"/>
    <lineage>
        <taxon>Eukaryota</taxon>
        <taxon>Viridiplantae</taxon>
        <taxon>Streptophyta</taxon>
        <taxon>Embryophyta</taxon>
        <taxon>Tracheophyta</taxon>
        <taxon>Spermatophyta</taxon>
        <taxon>Magnoliopsida</taxon>
        <taxon>Liliopsida</taxon>
        <taxon>Poales</taxon>
        <taxon>Cyperaceae</taxon>
        <taxon>Cyperoideae</taxon>
        <taxon>Rhynchosporeae</taxon>
        <taxon>Rhynchospora</taxon>
    </lineage>
</organism>
<dbReference type="PANTHER" id="PTHR31213:SF202">
    <property type="entry name" value="OS03G0297600 PROTEIN"/>
    <property type="match status" value="1"/>
</dbReference>
<evidence type="ECO:0000256" key="8">
    <source>
        <dbReference type="ARBA" id="ARBA00023272"/>
    </source>
</evidence>
<keyword evidence="11" id="KW-1185">Reference proteome</keyword>
<evidence type="ECO:0000256" key="5">
    <source>
        <dbReference type="ARBA" id="ARBA00022682"/>
    </source>
</evidence>
<accession>A0AAV8CHX2</accession>
<dbReference type="AlphaFoldDB" id="A0AAV8CHX2"/>
<sequence length="302" mass="33747">MNPTQSHLELNNPQLGRPKLRNLHNSHGLSLSLSFAHSCNLHVLHPLVTSHIYTPKPPPNPTIYHKLNQRSLQRERETEKRKRKGDERREEMPCLAPPKPSIQHQHQHPIHARPGLQTSDRCTNHELPEEVARHHDHPCAGPTQCCSASVQHVAAPISAVWSVLRRFDQPQAYKRFVRSCAVLAGDGGVGTLREVRVVSGLPAASSRERLEILDDDRHVISFRVVGGEHRLKNYRSVTTVHENKEGNGTVVVESYVVDVPPGNTKEDTRIFVDTIVKCNLQSLAKTAERLALVASGEARVKA</sequence>
<comment type="similarity">
    <text evidence="3">Belongs to the PYR/PYL/RCAR abscisic acid intracellular receptor family.</text>
</comment>
<evidence type="ECO:0000256" key="4">
    <source>
        <dbReference type="ARBA" id="ARBA00022490"/>
    </source>
</evidence>
<dbReference type="EMBL" id="JAMFTS010000005">
    <property type="protein sequence ID" value="KAJ4753872.1"/>
    <property type="molecule type" value="Genomic_DNA"/>
</dbReference>
<evidence type="ECO:0000256" key="7">
    <source>
        <dbReference type="ARBA" id="ARBA00023242"/>
    </source>
</evidence>
<keyword evidence="4" id="KW-0963">Cytoplasm</keyword>
<dbReference type="Gene3D" id="3.30.530.20">
    <property type="match status" value="1"/>
</dbReference>
<feature type="compositionally biased region" description="Basic and acidic residues" evidence="9">
    <location>
        <begin position="72"/>
        <end position="92"/>
    </location>
</feature>
<name>A0AAV8CHX2_9POAL</name>
<dbReference type="GO" id="GO:0009738">
    <property type="term" value="P:abscisic acid-activated signaling pathway"/>
    <property type="evidence" value="ECO:0007669"/>
    <property type="project" value="UniProtKB-KW"/>
</dbReference>
<evidence type="ECO:0000256" key="6">
    <source>
        <dbReference type="ARBA" id="ARBA00023170"/>
    </source>
</evidence>
<keyword evidence="6 10" id="KW-0675">Receptor</keyword>
<dbReference type="InterPro" id="IPR023393">
    <property type="entry name" value="START-like_dom_sf"/>
</dbReference>
<reference evidence="10" key="1">
    <citation type="submission" date="2022-08" db="EMBL/GenBank/DDBJ databases">
        <authorList>
            <person name="Marques A."/>
        </authorList>
    </citation>
    <scope>NUCLEOTIDE SEQUENCE</scope>
    <source>
        <strain evidence="10">RhyPub2mFocal</strain>
        <tissue evidence="10">Leaves</tissue>
    </source>
</reference>
<evidence type="ECO:0000313" key="10">
    <source>
        <dbReference type="EMBL" id="KAJ4753872.1"/>
    </source>
</evidence>
<dbReference type="CDD" id="cd07821">
    <property type="entry name" value="PYR_PYL_RCAR_like"/>
    <property type="match status" value="1"/>
</dbReference>
<protein>
    <submittedName>
        <fullName evidence="10">Abscisic acid receptor PYR1</fullName>
    </submittedName>
</protein>
<dbReference type="InterPro" id="IPR050279">
    <property type="entry name" value="Plant_def-hormone_signal"/>
</dbReference>
<dbReference type="GO" id="GO:0010427">
    <property type="term" value="F:abscisic acid binding"/>
    <property type="evidence" value="ECO:0007669"/>
    <property type="project" value="TreeGrafter"/>
</dbReference>
<proteinExistence type="inferred from homology"/>